<feature type="domain" description="PET hydrolase/cutinase-like" evidence="1">
    <location>
        <begin position="69"/>
        <end position="212"/>
    </location>
</feature>
<dbReference type="SUPFAM" id="SSF53474">
    <property type="entry name" value="alpha/beta-Hydrolases"/>
    <property type="match status" value="1"/>
</dbReference>
<comment type="caution">
    <text evidence="2">The sequence shown here is derived from an EMBL/GenBank/DDBJ whole genome shotgun (WGS) entry which is preliminary data.</text>
</comment>
<dbReference type="Gene3D" id="3.40.50.1820">
    <property type="entry name" value="alpha/beta hydrolase"/>
    <property type="match status" value="1"/>
</dbReference>
<dbReference type="Pfam" id="PF12740">
    <property type="entry name" value="PETase"/>
    <property type="match status" value="1"/>
</dbReference>
<gene>
    <name evidence="2" type="ORF">HMPREF0299_6112</name>
</gene>
<dbReference type="PANTHER" id="PTHR33428:SF14">
    <property type="entry name" value="CARBOXYLESTERASE TYPE B DOMAIN-CONTAINING PROTEIN"/>
    <property type="match status" value="1"/>
</dbReference>
<dbReference type="STRING" id="553207.HMPREF0299_6112"/>
<dbReference type="eggNOG" id="COG0412">
    <property type="taxonomic scope" value="Bacteria"/>
</dbReference>
<evidence type="ECO:0000259" key="1">
    <source>
        <dbReference type="Pfam" id="PF12740"/>
    </source>
</evidence>
<organism evidence="2 3">
    <name type="scientific">Corynebacterium matruchotii ATCC 14266</name>
    <dbReference type="NCBI Taxonomy" id="553207"/>
    <lineage>
        <taxon>Bacteria</taxon>
        <taxon>Bacillati</taxon>
        <taxon>Actinomycetota</taxon>
        <taxon>Actinomycetes</taxon>
        <taxon>Mycobacteriales</taxon>
        <taxon>Corynebacteriaceae</taxon>
        <taxon>Corynebacterium</taxon>
    </lineage>
</organism>
<dbReference type="Proteomes" id="UP000004218">
    <property type="component" value="Unassembled WGS sequence"/>
</dbReference>
<dbReference type="EMBL" id="ACSH02000002">
    <property type="protein sequence ID" value="EFM49936.1"/>
    <property type="molecule type" value="Genomic_DNA"/>
</dbReference>
<evidence type="ECO:0000313" key="3">
    <source>
        <dbReference type="Proteomes" id="UP000004218"/>
    </source>
</evidence>
<protein>
    <recommendedName>
        <fullName evidence="1">PET hydrolase/cutinase-like domain-containing protein</fullName>
    </recommendedName>
</protein>
<proteinExistence type="predicted"/>
<name>E0DCR1_9CORY</name>
<accession>E0DCR1</accession>
<dbReference type="PANTHER" id="PTHR33428">
    <property type="entry name" value="CHLOROPHYLLASE-2, CHLOROPLASTIC"/>
    <property type="match status" value="1"/>
</dbReference>
<dbReference type="InterPro" id="IPR029058">
    <property type="entry name" value="AB_hydrolase_fold"/>
</dbReference>
<sequence>MLAIITSSLTLISATNWRKECSRKITTHHQISTTLNTVAENLSKLMSKLSKRGPHRVMVGNLDYVGLPGKLYTPSEGKQLPAIAFGHDWLKDVKAYHAALRHFASWGIVVVAPNTEKNFNPNHRGFASDLETCLQIATGVKLGNGNVSVAPGRLGLVGHGMGGGAAVLAAAGRPNVGAVVAAYPSSVTPSAEAAAASVTAPGLILGTGEYAVLDFGNPAAIAAKWKGEVAYREITGADQSALAHDPVAKLLTGQGTKANVREKVCGLITGFLLATLGSDKKYQGFTAANAYAKNPVPFRHTADVVSFTGSKLLEKADFAQTSST</sequence>
<dbReference type="InterPro" id="IPR041127">
    <property type="entry name" value="PET_hydrolase/cutinase-like"/>
</dbReference>
<dbReference type="AlphaFoldDB" id="E0DCR1"/>
<dbReference type="ESTHER" id="9cory-e0dcr1">
    <property type="family name" value="Chlorophyllase"/>
</dbReference>
<keyword evidence="3" id="KW-1185">Reference proteome</keyword>
<evidence type="ECO:0000313" key="2">
    <source>
        <dbReference type="EMBL" id="EFM49936.1"/>
    </source>
</evidence>
<reference evidence="2" key="1">
    <citation type="submission" date="2010-08" db="EMBL/GenBank/DDBJ databases">
        <authorList>
            <person name="Harkins D.M."/>
            <person name="Madupu R."/>
            <person name="Durkin A.S."/>
            <person name="Torralba M."/>
            <person name="Methe B."/>
            <person name="Sutton G.G."/>
            <person name="Nelson K.E."/>
        </authorList>
    </citation>
    <scope>NUCLEOTIDE SEQUENCE [LARGE SCALE GENOMIC DNA]</scope>
    <source>
        <strain evidence="2">ATCC 14266</strain>
    </source>
</reference>